<protein>
    <recommendedName>
        <fullName evidence="5">L1 transposable element RRM domain-containing protein</fullName>
    </recommendedName>
</protein>
<reference evidence="3" key="2">
    <citation type="submission" date="2025-09" db="UniProtKB">
        <authorList>
            <consortium name="Ensembl"/>
        </authorList>
    </citation>
    <scope>IDENTIFICATION</scope>
</reference>
<accession>A0A3B3E0F3</accession>
<dbReference type="Ensembl" id="ENSOMET00000031103.1">
    <property type="protein sequence ID" value="ENSOMEP00000035843.1"/>
    <property type="gene ID" value="ENSOMEG00000023325.1"/>
</dbReference>
<dbReference type="Proteomes" id="UP000261560">
    <property type="component" value="Unplaced"/>
</dbReference>
<feature type="coiled-coil region" evidence="1">
    <location>
        <begin position="126"/>
        <end position="153"/>
    </location>
</feature>
<dbReference type="GeneTree" id="ENSGT00940000171226"/>
<keyword evidence="4" id="KW-1185">Reference proteome</keyword>
<keyword evidence="1" id="KW-0175">Coiled coil</keyword>
<dbReference type="OMA" id="NEQVEAH"/>
<dbReference type="AlphaFoldDB" id="A0A3B3E0F3"/>
<name>A0A3B3E0F3_ORYME</name>
<dbReference type="InterPro" id="IPR042566">
    <property type="entry name" value="L1_C"/>
</dbReference>
<feature type="region of interest" description="Disordered" evidence="2">
    <location>
        <begin position="1"/>
        <end position="38"/>
    </location>
</feature>
<feature type="coiled-coil region" evidence="1">
    <location>
        <begin position="66"/>
        <end position="93"/>
    </location>
</feature>
<sequence length="329" mass="36519">MAANLRKYKYEASSHTRPSAAAGRSPENGASQMANPKANMDSTAIKADILASLRRDISTNITQEIKNALADNFASLKRDLQDVKNEINNSTVAILAELDQVKSDVKLVSDGLSVWSDEMVVMQGTVTSLKKEVHELKNKCEDLEGRMSRGNIRIIGVAETQGSSTPEAVSSLLKEVLRLGREVRVDRSYHSLTQRRPGDAPRAIIAKLNSEGDAADILRRARKGKLQYKGNPIAIFPDYTASIAKARAAFTEVRKMLHNKPGIRYGILYPARFRVSHNNTEKEFVDAADAMSYVKENILQSREEGDMRRYSPKHTWFPTQGCGESLNGR</sequence>
<evidence type="ECO:0000313" key="4">
    <source>
        <dbReference type="Proteomes" id="UP000261560"/>
    </source>
</evidence>
<evidence type="ECO:0000256" key="1">
    <source>
        <dbReference type="SAM" id="Coils"/>
    </source>
</evidence>
<proteinExistence type="predicted"/>
<dbReference type="InterPro" id="IPR004244">
    <property type="entry name" value="Transposase_22"/>
</dbReference>
<organism evidence="3 4">
    <name type="scientific">Oryzias melastigma</name>
    <name type="common">Marine medaka</name>
    <dbReference type="NCBI Taxonomy" id="30732"/>
    <lineage>
        <taxon>Eukaryota</taxon>
        <taxon>Metazoa</taxon>
        <taxon>Chordata</taxon>
        <taxon>Craniata</taxon>
        <taxon>Vertebrata</taxon>
        <taxon>Euteleostomi</taxon>
        <taxon>Actinopterygii</taxon>
        <taxon>Neopterygii</taxon>
        <taxon>Teleostei</taxon>
        <taxon>Neoteleostei</taxon>
        <taxon>Acanthomorphata</taxon>
        <taxon>Ovalentaria</taxon>
        <taxon>Atherinomorphae</taxon>
        <taxon>Beloniformes</taxon>
        <taxon>Adrianichthyidae</taxon>
        <taxon>Oryziinae</taxon>
        <taxon>Oryzias</taxon>
    </lineage>
</organism>
<evidence type="ECO:0008006" key="5">
    <source>
        <dbReference type="Google" id="ProtNLM"/>
    </source>
</evidence>
<evidence type="ECO:0000313" key="3">
    <source>
        <dbReference type="Ensembl" id="ENSOMEP00000035843.1"/>
    </source>
</evidence>
<dbReference type="PaxDb" id="30732-ENSOMEP00000035843"/>
<reference evidence="3" key="1">
    <citation type="submission" date="2025-08" db="UniProtKB">
        <authorList>
            <consortium name="Ensembl"/>
        </authorList>
    </citation>
    <scope>IDENTIFICATION</scope>
</reference>
<evidence type="ECO:0000256" key="2">
    <source>
        <dbReference type="SAM" id="MobiDB-lite"/>
    </source>
</evidence>
<dbReference type="Gene3D" id="3.30.250.20">
    <property type="entry name" value="L1 transposable element, C-terminal domain"/>
    <property type="match status" value="1"/>
</dbReference>
<dbReference type="PANTHER" id="PTHR11505">
    <property type="entry name" value="L1 TRANSPOSABLE ELEMENT-RELATED"/>
    <property type="match status" value="1"/>
</dbReference>